<comment type="caution">
    <text evidence="2">The sequence shown here is derived from an EMBL/GenBank/DDBJ whole genome shotgun (WGS) entry which is preliminary data.</text>
</comment>
<evidence type="ECO:0000313" key="2">
    <source>
        <dbReference type="EMBL" id="KAJ4821949.1"/>
    </source>
</evidence>
<evidence type="ECO:0000256" key="1">
    <source>
        <dbReference type="SAM" id="MobiDB-lite"/>
    </source>
</evidence>
<evidence type="ECO:0000313" key="3">
    <source>
        <dbReference type="Proteomes" id="UP001141552"/>
    </source>
</evidence>
<dbReference type="AlphaFoldDB" id="A0A9Q0F0D5"/>
<reference evidence="2" key="1">
    <citation type="submission" date="2022-02" db="EMBL/GenBank/DDBJ databases">
        <authorList>
            <person name="Henning P.M."/>
            <person name="McCubbin A.G."/>
            <person name="Shore J.S."/>
        </authorList>
    </citation>
    <scope>NUCLEOTIDE SEQUENCE</scope>
    <source>
        <strain evidence="2">F60SS</strain>
        <tissue evidence="2">Leaves</tissue>
    </source>
</reference>
<reference evidence="2" key="2">
    <citation type="journal article" date="2023" name="Plants (Basel)">
        <title>Annotation of the Turnera subulata (Passifloraceae) Draft Genome Reveals the S-Locus Evolved after the Divergence of Turneroideae from Passifloroideae in a Stepwise Manner.</title>
        <authorList>
            <person name="Henning P.M."/>
            <person name="Roalson E.H."/>
            <person name="Mir W."/>
            <person name="McCubbin A.G."/>
            <person name="Shore J.S."/>
        </authorList>
    </citation>
    <scope>NUCLEOTIDE SEQUENCE</scope>
    <source>
        <strain evidence="2">F60SS</strain>
    </source>
</reference>
<name>A0A9Q0F0D5_9ROSI</name>
<organism evidence="2 3">
    <name type="scientific">Turnera subulata</name>
    <dbReference type="NCBI Taxonomy" id="218843"/>
    <lineage>
        <taxon>Eukaryota</taxon>
        <taxon>Viridiplantae</taxon>
        <taxon>Streptophyta</taxon>
        <taxon>Embryophyta</taxon>
        <taxon>Tracheophyta</taxon>
        <taxon>Spermatophyta</taxon>
        <taxon>Magnoliopsida</taxon>
        <taxon>eudicotyledons</taxon>
        <taxon>Gunneridae</taxon>
        <taxon>Pentapetalae</taxon>
        <taxon>rosids</taxon>
        <taxon>fabids</taxon>
        <taxon>Malpighiales</taxon>
        <taxon>Passifloraceae</taxon>
        <taxon>Turnera</taxon>
    </lineage>
</organism>
<feature type="compositionally biased region" description="Polar residues" evidence="1">
    <location>
        <begin position="83"/>
        <end position="96"/>
    </location>
</feature>
<accession>A0A9Q0F0D5</accession>
<sequence length="103" mass="11178">MAPSQPEFDIAVRADNRIRYQCFTRQKTYDVMLLALTNLSLILCCSVFYNTLNNFAAIEGSGDLQPSDANSGPSTPAEAQRSPHGSTCAATTSANDEINEEET</sequence>
<dbReference type="Proteomes" id="UP001141552">
    <property type="component" value="Unassembled WGS sequence"/>
</dbReference>
<proteinExistence type="predicted"/>
<dbReference type="EMBL" id="JAKUCV010007795">
    <property type="protein sequence ID" value="KAJ4821949.1"/>
    <property type="molecule type" value="Genomic_DNA"/>
</dbReference>
<keyword evidence="3" id="KW-1185">Reference proteome</keyword>
<protein>
    <submittedName>
        <fullName evidence="2">Uncharacterized protein</fullName>
    </submittedName>
</protein>
<gene>
    <name evidence="2" type="ORF">Tsubulata_036042</name>
</gene>
<feature type="region of interest" description="Disordered" evidence="1">
    <location>
        <begin position="60"/>
        <end position="103"/>
    </location>
</feature>